<gene>
    <name evidence="1" type="ORF">Mal15_10000</name>
</gene>
<dbReference type="Proteomes" id="UP000321353">
    <property type="component" value="Chromosome"/>
</dbReference>
<evidence type="ECO:0000313" key="1">
    <source>
        <dbReference type="EMBL" id="QEF96970.1"/>
    </source>
</evidence>
<keyword evidence="2" id="KW-1185">Reference proteome</keyword>
<dbReference type="AlphaFoldDB" id="A0A5B9MA79"/>
<accession>A0A5B9MA79</accession>
<proteinExistence type="predicted"/>
<name>A0A5B9MA79_9BACT</name>
<reference evidence="1 2" key="1">
    <citation type="submission" date="2019-02" db="EMBL/GenBank/DDBJ databases">
        <title>Planctomycetal bacteria perform biofilm scaping via a novel small molecule.</title>
        <authorList>
            <person name="Jeske O."/>
            <person name="Boedeker C."/>
            <person name="Wiegand S."/>
            <person name="Breitling P."/>
            <person name="Kallscheuer N."/>
            <person name="Jogler M."/>
            <person name="Rohde M."/>
            <person name="Petersen J."/>
            <person name="Medema M.H."/>
            <person name="Surup F."/>
            <person name="Jogler C."/>
        </authorList>
    </citation>
    <scope>NUCLEOTIDE SEQUENCE [LARGE SCALE GENOMIC DNA]</scope>
    <source>
        <strain evidence="1 2">Mal15</strain>
    </source>
</reference>
<organism evidence="1 2">
    <name type="scientific">Stieleria maiorica</name>
    <dbReference type="NCBI Taxonomy" id="2795974"/>
    <lineage>
        <taxon>Bacteria</taxon>
        <taxon>Pseudomonadati</taxon>
        <taxon>Planctomycetota</taxon>
        <taxon>Planctomycetia</taxon>
        <taxon>Pirellulales</taxon>
        <taxon>Pirellulaceae</taxon>
        <taxon>Stieleria</taxon>
    </lineage>
</organism>
<dbReference type="KEGG" id="smam:Mal15_10000"/>
<sequence>MKIVADKASAYRASDRFQEVSIKPFVFVRHHSQTLAKRSTPEEHQADLYSWECETHVPFWGDSLRIHFLTTVDQVSPPVAKRIVDVLTYEQCLRDGIDATLAQYYQSTVLSRFEFDASGRKLPRSPSIKKLRAMYGKPDLHLDAYDDSETPKRFSLYFTTSWNVEYPVELVIDGWSIQRVR</sequence>
<dbReference type="EMBL" id="CP036264">
    <property type="protein sequence ID" value="QEF96970.1"/>
    <property type="molecule type" value="Genomic_DNA"/>
</dbReference>
<dbReference type="RefSeq" id="WP_147866709.1">
    <property type="nucleotide sequence ID" value="NZ_CP036264.1"/>
</dbReference>
<evidence type="ECO:0000313" key="2">
    <source>
        <dbReference type="Proteomes" id="UP000321353"/>
    </source>
</evidence>
<protein>
    <submittedName>
        <fullName evidence="1">Uncharacterized protein</fullName>
    </submittedName>
</protein>